<dbReference type="Pfam" id="PF02171">
    <property type="entry name" value="Piwi"/>
    <property type="match status" value="1"/>
</dbReference>
<comment type="caution">
    <text evidence="2">The sequence shown here is derived from an EMBL/GenBank/DDBJ whole genome shotgun (WGS) entry which is preliminary data.</text>
</comment>
<organism evidence="2 3">
    <name type="scientific">Phyllosticta citricarpa</name>
    <dbReference type="NCBI Taxonomy" id="55181"/>
    <lineage>
        <taxon>Eukaryota</taxon>
        <taxon>Fungi</taxon>
        <taxon>Dikarya</taxon>
        <taxon>Ascomycota</taxon>
        <taxon>Pezizomycotina</taxon>
        <taxon>Dothideomycetes</taxon>
        <taxon>Dothideomycetes incertae sedis</taxon>
        <taxon>Botryosphaeriales</taxon>
        <taxon>Phyllostictaceae</taxon>
        <taxon>Phyllosticta</taxon>
    </lineage>
</organism>
<evidence type="ECO:0000259" key="1">
    <source>
        <dbReference type="PROSITE" id="PS50822"/>
    </source>
</evidence>
<gene>
    <name evidence="2" type="ORF">IWX46DRAFT_528557</name>
</gene>
<accession>A0ABR1M275</accession>
<dbReference type="SUPFAM" id="SSF53098">
    <property type="entry name" value="Ribonuclease H-like"/>
    <property type="match status" value="1"/>
</dbReference>
<dbReference type="Proteomes" id="UP001365128">
    <property type="component" value="Unassembled WGS sequence"/>
</dbReference>
<evidence type="ECO:0000313" key="3">
    <source>
        <dbReference type="Proteomes" id="UP001365128"/>
    </source>
</evidence>
<dbReference type="InterPro" id="IPR036397">
    <property type="entry name" value="RNaseH_sf"/>
</dbReference>
<feature type="domain" description="Piwi" evidence="1">
    <location>
        <begin position="551"/>
        <end position="869"/>
    </location>
</feature>
<dbReference type="Gene3D" id="3.30.420.10">
    <property type="entry name" value="Ribonuclease H-like superfamily/Ribonuclease H"/>
    <property type="match status" value="1"/>
</dbReference>
<dbReference type="PANTHER" id="PTHR22891">
    <property type="entry name" value="EUKARYOTIC TRANSLATION INITIATION FACTOR 2C"/>
    <property type="match status" value="1"/>
</dbReference>
<dbReference type="Gene3D" id="2.170.260.10">
    <property type="entry name" value="paz domain"/>
    <property type="match status" value="1"/>
</dbReference>
<dbReference type="PROSITE" id="PS50822">
    <property type="entry name" value="PIWI"/>
    <property type="match status" value="1"/>
</dbReference>
<dbReference type="InterPro" id="IPR036085">
    <property type="entry name" value="PAZ_dom_sf"/>
</dbReference>
<dbReference type="InterPro" id="IPR012337">
    <property type="entry name" value="RNaseH-like_sf"/>
</dbReference>
<keyword evidence="3" id="KW-1185">Reference proteome</keyword>
<evidence type="ECO:0000313" key="2">
    <source>
        <dbReference type="EMBL" id="KAK7541563.1"/>
    </source>
</evidence>
<sequence length="912" mass="102737">MKEQQEYVNQNEGFPLRRDFGLDSRNKAEKIHTNHFRLTLPNVLYRYTIGLTKVCSGWSQAARKRLIETCFNDVNHFDEQERNFATDYLLNIVSWKELEFPPVDKSLGKEAKDSIYSSLANDNLVFSKKILFGRNEELVAIYSHGPVDLSSLKKFVSGQADYKDHDNSIACQSLNIIISKAARGTTQPNFEAFQLGSNRLFIKSRWDPLDTDLNELHRKGHERSKNLVVCHHGFSFTVKPAMGDVLLNVNSATSAFFHPRRVSDFIKYHSGTPTRYDRLLLGVRVYVNYRGQPDADKDEPSNRIKTINGFGSSLCQETFEKDGKTITVYDYLVAKYPKQQPIDKQSVSVNLGGKGKDKRKLWYAPEMLQILPYQPYRAKFTPDQTTNMINQACKKPFAKVPEILNDGLGSIGMGVSTVYGQSSLRIDPHMLTVPSRQVPEPRLTFIDSGSQTTTSDVRQGKWTLPRGAKFFNTTTGVGGGLHYIFVDKLRRDISRNEPQPEDIHAEFIKVLRGLGIRFRLPDAATYTAMTNDGSDEIRRGLSEAQKHGASLVILLMKNSSTPAYSEFKTVADRGVGMQSICLAKYWKSKNKAGYLTNVGMKVNLKLGNVNTSIGTGFGTAGAKPIDETVMILGADVTHPSAMSSRGTPSIAAVVGSVDGTFGKFLGSMRWQQPDEKSDGSMKQSKEIIEDMKSMVSERLFAYYQFRKRLPAKIIYYRDGVSEAQRVEVLNKEVLAIKEAYHQFAASKNLPTTVPVTAVIVTKRHGTRFFPRAQGKIHRDNIVPGTAVETSVTSPYYFDFFLASHAGIQGTSKPAHYFVVENGLKFNASELQNFTQKICAIYVRAMMTVSYASPAYYADRLCERGRIYLREFYDGSPDHANMTAEQFTTRLNAVWNRHRNPWRDNLGGTMFWM</sequence>
<protein>
    <submittedName>
        <fullName evidence="2">Ribonuclease H-like domain-containing protein</fullName>
    </submittedName>
</protein>
<name>A0ABR1M275_9PEZI</name>
<dbReference type="Gene3D" id="3.40.50.2300">
    <property type="match status" value="1"/>
</dbReference>
<proteinExistence type="predicted"/>
<dbReference type="SMART" id="SM00950">
    <property type="entry name" value="Piwi"/>
    <property type="match status" value="1"/>
</dbReference>
<dbReference type="EMBL" id="JBBPDW010000024">
    <property type="protein sequence ID" value="KAK7541563.1"/>
    <property type="molecule type" value="Genomic_DNA"/>
</dbReference>
<reference evidence="2 3" key="1">
    <citation type="submission" date="2024-04" db="EMBL/GenBank/DDBJ databases">
        <title>Phyllosticta paracitricarpa is synonymous to the EU quarantine fungus P. citricarpa based on phylogenomic analyses.</title>
        <authorList>
            <consortium name="Lawrence Berkeley National Laboratory"/>
            <person name="Van Ingen-Buijs V.A."/>
            <person name="Van Westerhoven A.C."/>
            <person name="Haridas S."/>
            <person name="Skiadas P."/>
            <person name="Martin F."/>
            <person name="Groenewald J.Z."/>
            <person name="Crous P.W."/>
            <person name="Seidl M.F."/>
        </authorList>
    </citation>
    <scope>NUCLEOTIDE SEQUENCE [LARGE SCALE GENOMIC DNA]</scope>
    <source>
        <strain evidence="2 3">CBS 122670</strain>
    </source>
</reference>
<dbReference type="SUPFAM" id="SSF101690">
    <property type="entry name" value="PAZ domain"/>
    <property type="match status" value="1"/>
</dbReference>
<dbReference type="InterPro" id="IPR003165">
    <property type="entry name" value="Piwi"/>
</dbReference>